<organism evidence="2 3">
    <name type="scientific">Plakobranchus ocellatus</name>
    <dbReference type="NCBI Taxonomy" id="259542"/>
    <lineage>
        <taxon>Eukaryota</taxon>
        <taxon>Metazoa</taxon>
        <taxon>Spiralia</taxon>
        <taxon>Lophotrochozoa</taxon>
        <taxon>Mollusca</taxon>
        <taxon>Gastropoda</taxon>
        <taxon>Heterobranchia</taxon>
        <taxon>Euthyneura</taxon>
        <taxon>Panpulmonata</taxon>
        <taxon>Sacoglossa</taxon>
        <taxon>Placobranchoidea</taxon>
        <taxon>Plakobranchidae</taxon>
        <taxon>Plakobranchus</taxon>
    </lineage>
</organism>
<feature type="region of interest" description="Disordered" evidence="1">
    <location>
        <begin position="94"/>
        <end position="115"/>
    </location>
</feature>
<dbReference type="EMBL" id="BLXT01006233">
    <property type="protein sequence ID" value="GFO30365.1"/>
    <property type="molecule type" value="Genomic_DNA"/>
</dbReference>
<evidence type="ECO:0000313" key="3">
    <source>
        <dbReference type="Proteomes" id="UP000735302"/>
    </source>
</evidence>
<protein>
    <submittedName>
        <fullName evidence="2">Leucine-rich repeat-containing protein 74a-like</fullName>
    </submittedName>
</protein>
<evidence type="ECO:0000313" key="2">
    <source>
        <dbReference type="EMBL" id="GFO30365.1"/>
    </source>
</evidence>
<keyword evidence="3" id="KW-1185">Reference proteome</keyword>
<name>A0AAV4CF75_9GAST</name>
<accession>A0AAV4CF75</accession>
<gene>
    <name evidence="2" type="ORF">PoB_005687000</name>
</gene>
<dbReference type="Proteomes" id="UP000735302">
    <property type="component" value="Unassembled WGS sequence"/>
</dbReference>
<dbReference type="AlphaFoldDB" id="A0AAV4CF75"/>
<sequence>MISVFRPSVRPWHQWRGSSPRQKGPADIGADLFSTAPPTLLIIKKKEEPTDRVNKLNGKIRLCLDPQTLKTTLQRKYYQIPTIERFSIKMAGVARQNDSPARQTIESDWRPPETL</sequence>
<reference evidence="2 3" key="1">
    <citation type="journal article" date="2021" name="Elife">
        <title>Chloroplast acquisition without the gene transfer in kleptoplastic sea slugs, Plakobranchus ocellatus.</title>
        <authorList>
            <person name="Maeda T."/>
            <person name="Takahashi S."/>
            <person name="Yoshida T."/>
            <person name="Shimamura S."/>
            <person name="Takaki Y."/>
            <person name="Nagai Y."/>
            <person name="Toyoda A."/>
            <person name="Suzuki Y."/>
            <person name="Arimoto A."/>
            <person name="Ishii H."/>
            <person name="Satoh N."/>
            <person name="Nishiyama T."/>
            <person name="Hasebe M."/>
            <person name="Maruyama T."/>
            <person name="Minagawa J."/>
            <person name="Obokata J."/>
            <person name="Shigenobu S."/>
        </authorList>
    </citation>
    <scope>NUCLEOTIDE SEQUENCE [LARGE SCALE GENOMIC DNA]</scope>
</reference>
<proteinExistence type="predicted"/>
<comment type="caution">
    <text evidence="2">The sequence shown here is derived from an EMBL/GenBank/DDBJ whole genome shotgun (WGS) entry which is preliminary data.</text>
</comment>
<evidence type="ECO:0000256" key="1">
    <source>
        <dbReference type="SAM" id="MobiDB-lite"/>
    </source>
</evidence>
<feature type="compositionally biased region" description="Basic and acidic residues" evidence="1">
    <location>
        <begin position="105"/>
        <end position="115"/>
    </location>
</feature>